<feature type="transmembrane region" description="Helical" evidence="6">
    <location>
        <begin position="73"/>
        <end position="92"/>
    </location>
</feature>
<proteinExistence type="inferred from homology"/>
<feature type="transmembrane region" description="Helical" evidence="6">
    <location>
        <begin position="161"/>
        <end position="180"/>
    </location>
</feature>
<evidence type="ECO:0000256" key="5">
    <source>
        <dbReference type="ARBA" id="ARBA00023136"/>
    </source>
</evidence>
<feature type="transmembrane region" description="Helical" evidence="6">
    <location>
        <begin position="12"/>
        <end position="34"/>
    </location>
</feature>
<evidence type="ECO:0000256" key="6">
    <source>
        <dbReference type="SAM" id="Phobius"/>
    </source>
</evidence>
<gene>
    <name evidence="8" type="ORF">RC74_00200</name>
</gene>
<dbReference type="InterPro" id="IPR050638">
    <property type="entry name" value="AA-Vitamin_Transporters"/>
</dbReference>
<keyword evidence="4 6" id="KW-1133">Transmembrane helix</keyword>
<dbReference type="Pfam" id="PF00892">
    <property type="entry name" value="EamA"/>
    <property type="match status" value="2"/>
</dbReference>
<accession>A0A126UV18</accession>
<dbReference type="GO" id="GO:0016020">
    <property type="term" value="C:membrane"/>
    <property type="evidence" value="ECO:0007669"/>
    <property type="project" value="UniProtKB-SubCell"/>
</dbReference>
<feature type="transmembrane region" description="Helical" evidence="6">
    <location>
        <begin position="252"/>
        <end position="273"/>
    </location>
</feature>
<comment type="similarity">
    <text evidence="2">Belongs to the EamA transporter family.</text>
</comment>
<evidence type="ECO:0000313" key="9">
    <source>
        <dbReference type="Proteomes" id="UP000070371"/>
    </source>
</evidence>
<organism evidence="8 9">
    <name type="scientific">Falsihalocynthiibacter arcticus</name>
    <dbReference type="NCBI Taxonomy" id="1579316"/>
    <lineage>
        <taxon>Bacteria</taxon>
        <taxon>Pseudomonadati</taxon>
        <taxon>Pseudomonadota</taxon>
        <taxon>Alphaproteobacteria</taxon>
        <taxon>Rhodobacterales</taxon>
        <taxon>Roseobacteraceae</taxon>
        <taxon>Falsihalocynthiibacter</taxon>
    </lineage>
</organism>
<feature type="transmembrane region" description="Helical" evidence="6">
    <location>
        <begin position="134"/>
        <end position="155"/>
    </location>
</feature>
<feature type="transmembrane region" description="Helical" evidence="6">
    <location>
        <begin position="279"/>
        <end position="297"/>
    </location>
</feature>
<feature type="transmembrane region" description="Helical" evidence="6">
    <location>
        <begin position="40"/>
        <end position="61"/>
    </location>
</feature>
<dbReference type="KEGG" id="hat:RC74_00200"/>
<dbReference type="STRING" id="1579316.RC74_00200"/>
<feature type="transmembrane region" description="Helical" evidence="6">
    <location>
        <begin position="223"/>
        <end position="245"/>
    </location>
</feature>
<sequence>MFAQAGLKNWGRILLLGALWGASFMFIEFAIAGFTALWVAAIRITIAASVLCVVTYVAGTGLPDTRGPNARHIWLSALGLGVFANAVPFALLSWGQGYVTSGFAGVSMAAVPLIVLPLAHIFVPSDRLTVRKAIGFLIGFAGVALLVGKDAFVSSGTQIESVGRLACFLAAASYACSSIITRRAPPVSHKSFSAAALLMASVVSVGLALWFDGVPTEFPIGPVLATLYLGLFPTALATLLLVSVIREAGPSFLGLSNYQVPIWSVVFGVTLLGETMPPQLLPALGLILFGVAVSQKWRA</sequence>
<keyword evidence="9" id="KW-1185">Reference proteome</keyword>
<dbReference type="InterPro" id="IPR000620">
    <property type="entry name" value="EamA_dom"/>
</dbReference>
<feature type="transmembrane region" description="Helical" evidence="6">
    <location>
        <begin position="98"/>
        <end position="122"/>
    </location>
</feature>
<feature type="transmembrane region" description="Helical" evidence="6">
    <location>
        <begin position="192"/>
        <end position="211"/>
    </location>
</feature>
<evidence type="ECO:0000259" key="7">
    <source>
        <dbReference type="Pfam" id="PF00892"/>
    </source>
</evidence>
<reference evidence="8 9" key="1">
    <citation type="submission" date="2016-02" db="EMBL/GenBank/DDBJ databases">
        <title>Complete genome sequence of Halocynthiibacter arcticus PAMC 20958t from arctic marine sediment.</title>
        <authorList>
            <person name="Lee Y.M."/>
            <person name="Baek K."/>
            <person name="Lee H.K."/>
            <person name="Shin S.C."/>
        </authorList>
    </citation>
    <scope>NUCLEOTIDE SEQUENCE [LARGE SCALE GENOMIC DNA]</scope>
    <source>
        <strain evidence="8">PAMC 20958</strain>
    </source>
</reference>
<dbReference type="PANTHER" id="PTHR32322">
    <property type="entry name" value="INNER MEMBRANE TRANSPORTER"/>
    <property type="match status" value="1"/>
</dbReference>
<evidence type="ECO:0000313" key="8">
    <source>
        <dbReference type="EMBL" id="AML49913.1"/>
    </source>
</evidence>
<dbReference type="Proteomes" id="UP000070371">
    <property type="component" value="Chromosome"/>
</dbReference>
<keyword evidence="5 6" id="KW-0472">Membrane</keyword>
<feature type="domain" description="EamA" evidence="7">
    <location>
        <begin position="13"/>
        <end position="147"/>
    </location>
</feature>
<dbReference type="EMBL" id="CP014327">
    <property type="protein sequence ID" value="AML49913.1"/>
    <property type="molecule type" value="Genomic_DNA"/>
</dbReference>
<dbReference type="RefSeq" id="WP_039002571.1">
    <property type="nucleotide sequence ID" value="NZ_CP014327.1"/>
</dbReference>
<dbReference type="PANTHER" id="PTHR32322:SF2">
    <property type="entry name" value="EAMA DOMAIN-CONTAINING PROTEIN"/>
    <property type="match status" value="1"/>
</dbReference>
<evidence type="ECO:0000256" key="3">
    <source>
        <dbReference type="ARBA" id="ARBA00022692"/>
    </source>
</evidence>
<keyword evidence="3 6" id="KW-0812">Transmembrane</keyword>
<dbReference type="SUPFAM" id="SSF103481">
    <property type="entry name" value="Multidrug resistance efflux transporter EmrE"/>
    <property type="match status" value="2"/>
</dbReference>
<feature type="domain" description="EamA" evidence="7">
    <location>
        <begin position="165"/>
        <end position="293"/>
    </location>
</feature>
<dbReference type="AlphaFoldDB" id="A0A126UV18"/>
<evidence type="ECO:0000256" key="1">
    <source>
        <dbReference type="ARBA" id="ARBA00004141"/>
    </source>
</evidence>
<name>A0A126UV18_9RHOB</name>
<evidence type="ECO:0000256" key="4">
    <source>
        <dbReference type="ARBA" id="ARBA00022989"/>
    </source>
</evidence>
<dbReference type="InterPro" id="IPR037185">
    <property type="entry name" value="EmrE-like"/>
</dbReference>
<protein>
    <recommendedName>
        <fullName evidence="7">EamA domain-containing protein</fullName>
    </recommendedName>
</protein>
<dbReference type="OrthoDB" id="9810556at2"/>
<evidence type="ECO:0000256" key="2">
    <source>
        <dbReference type="ARBA" id="ARBA00007362"/>
    </source>
</evidence>
<comment type="subcellular location">
    <subcellularLocation>
        <location evidence="1">Membrane</location>
        <topology evidence="1">Multi-pass membrane protein</topology>
    </subcellularLocation>
</comment>